<sequence length="205" mass="23845">MSDINITIDFIAKRDKIIEMLNISIAVLFLELSIYEKTIESTLLGDGEKDEIKKFRLLSLIEALESELENKRKTIFAVVKTLTENDRSLENPMPSYEETATILDDKDMNWFGNIIPLEHCSKTEIELAKDLEIPINPLCMYKHSYRSHIKCKVFYDRTYPPTFRFCDKEKCNGCQLAKLPTNRTRNKLLITDDDLEKIMNGIELN</sequence>
<reference evidence="1" key="1">
    <citation type="journal article" date="2020" name="Nature">
        <title>Giant virus diversity and host interactions through global metagenomics.</title>
        <authorList>
            <person name="Schulz F."/>
            <person name="Roux S."/>
            <person name="Paez-Espino D."/>
            <person name="Jungbluth S."/>
            <person name="Walsh D.A."/>
            <person name="Denef V.J."/>
            <person name="McMahon K.D."/>
            <person name="Konstantinidis K.T."/>
            <person name="Eloe-Fadrosh E.A."/>
            <person name="Kyrpides N.C."/>
            <person name="Woyke T."/>
        </authorList>
    </citation>
    <scope>NUCLEOTIDE SEQUENCE</scope>
    <source>
        <strain evidence="1">GVMAG-M-3300021425-30</strain>
    </source>
</reference>
<proteinExistence type="predicted"/>
<dbReference type="AlphaFoldDB" id="A0A6C0CPY3"/>
<name>A0A6C0CPY3_9ZZZZ</name>
<organism evidence="1">
    <name type="scientific">viral metagenome</name>
    <dbReference type="NCBI Taxonomy" id="1070528"/>
    <lineage>
        <taxon>unclassified sequences</taxon>
        <taxon>metagenomes</taxon>
        <taxon>organismal metagenomes</taxon>
    </lineage>
</organism>
<accession>A0A6C0CPY3</accession>
<protein>
    <submittedName>
        <fullName evidence="1">Uncharacterized protein</fullName>
    </submittedName>
</protein>
<evidence type="ECO:0000313" key="1">
    <source>
        <dbReference type="EMBL" id="QHT06287.1"/>
    </source>
</evidence>
<dbReference type="EMBL" id="MN739467">
    <property type="protein sequence ID" value="QHT06287.1"/>
    <property type="molecule type" value="Genomic_DNA"/>
</dbReference>